<organism evidence="2 3">
    <name type="scientific">Hymenobacter cavernae</name>
    <dbReference type="NCBI Taxonomy" id="2044852"/>
    <lineage>
        <taxon>Bacteria</taxon>
        <taxon>Pseudomonadati</taxon>
        <taxon>Bacteroidota</taxon>
        <taxon>Cytophagia</taxon>
        <taxon>Cytophagales</taxon>
        <taxon>Hymenobacteraceae</taxon>
        <taxon>Hymenobacter</taxon>
    </lineage>
</organism>
<name>A0ABQ1URP3_9BACT</name>
<protein>
    <recommendedName>
        <fullName evidence="1">PKD-like domain-containing protein</fullName>
    </recommendedName>
</protein>
<dbReference type="EMBL" id="BMHT01000008">
    <property type="protein sequence ID" value="GGF23458.1"/>
    <property type="molecule type" value="Genomic_DNA"/>
</dbReference>
<accession>A0ABQ1URP3</accession>
<evidence type="ECO:0000313" key="3">
    <source>
        <dbReference type="Proteomes" id="UP000632273"/>
    </source>
</evidence>
<dbReference type="InterPro" id="IPR045829">
    <property type="entry name" value="PKD_6"/>
</dbReference>
<evidence type="ECO:0000259" key="1">
    <source>
        <dbReference type="Pfam" id="PF19408"/>
    </source>
</evidence>
<sequence length="976" mass="103172">MVVRVVPTVASHLVGGELSYQYLGVSPTNSALHQYRITALIYNNSECTPGTNVSNYPDGRSNVFVSIYNKATGNLIDSRQGTQTFISLQISCGPVVTLNEPQPNGTFRLPRVANPIITPTQLSACTAPGGTPPRVRLCRYEAVVDLPESALGYYAVYSDGTRSMDVTNLRNPTQQNQTLYVEITPPRLFNSSPSFSDTAVVVICQGDTSLVLNNAVDPDGDRLVYAFSTPYNGPMNAPATFTPPPAAVTYADGYSAAAPFGTGAGNYIELNARTGLSRYSAAQSGRYVVAVEVQEYRSINGAEVLLGSTRREVQLVVQRCPTNQKPQFTAATLNTRSFTVEEGQSLSFNVAASDADGDPLTMRATSVLLDGFDGHNAEFAGLPGLLPPTSIAGSVTIRGTGGNVGGEFVFNTRCGDARPTPYDVVVTTTDAACGAKSVAEVFQITVIKATPPINITGSAVVCDLGSTYAYTAGGTAASAYQWKVYGGAIQGATTGATVQVRWNTVGTGRLTVQKIVEPACLSDSASRMVEIRPPVLVDAGPDATVCPTAQVRLGTPAQPGLSYQWSPATNLSSATSAQPIFTAVNTTASPITLTYTLTATTAEGCAATSTVQVRVNSAPTASITGPRSVCPEQLTGIRYSATGLAGSTFQWAIIGGTLVSGQGTSSIVVDFAADAEARSVSVIETSTTNCSGAPNTLAVSLDDGRVSLRLASVDAQSDARISLTLNTVGTPPPGSRITVLRREAGSMGAYTTVGNVANNAATFTDASLDTDARAYQYQLQLTNACGTVLSSTEHTTVRLEAVATQSQGGRDEGRVTLRWNRYLGLNIAQYAIFRRVDGGPEELVQIVPTTGAAQYTVELTTGSLGFNQCFRVRAQALPSDLESFSNEVCVNFANPLAFYNIITPNGDGRNDVVYIDNVQLYPGHTFSIFNRWGKEIYTTANYRNTWGGEGATAGVYYYVFKLADGTKKKGWFEIVK</sequence>
<comment type="caution">
    <text evidence="2">The sequence shown here is derived from an EMBL/GenBank/DDBJ whole genome shotgun (WGS) entry which is preliminary data.</text>
</comment>
<dbReference type="InterPro" id="IPR013783">
    <property type="entry name" value="Ig-like_fold"/>
</dbReference>
<feature type="domain" description="PKD-like" evidence="1">
    <location>
        <begin position="619"/>
        <end position="690"/>
    </location>
</feature>
<dbReference type="Pfam" id="PF19408">
    <property type="entry name" value="PKD_6"/>
    <property type="match status" value="1"/>
</dbReference>
<dbReference type="Pfam" id="PF13585">
    <property type="entry name" value="CHU_C"/>
    <property type="match status" value="1"/>
</dbReference>
<dbReference type="InterPro" id="IPR026341">
    <property type="entry name" value="T9SS_type_B"/>
</dbReference>
<evidence type="ECO:0000313" key="2">
    <source>
        <dbReference type="EMBL" id="GGF23458.1"/>
    </source>
</evidence>
<keyword evidence="3" id="KW-1185">Reference proteome</keyword>
<dbReference type="Proteomes" id="UP000632273">
    <property type="component" value="Unassembled WGS sequence"/>
</dbReference>
<dbReference type="Gene3D" id="2.60.40.10">
    <property type="entry name" value="Immunoglobulins"/>
    <property type="match status" value="1"/>
</dbReference>
<dbReference type="NCBIfam" id="TIGR04131">
    <property type="entry name" value="Bac_Flav_CTERM"/>
    <property type="match status" value="1"/>
</dbReference>
<reference evidence="3" key="1">
    <citation type="journal article" date="2019" name="Int. J. Syst. Evol. Microbiol.">
        <title>The Global Catalogue of Microorganisms (GCM) 10K type strain sequencing project: providing services to taxonomists for standard genome sequencing and annotation.</title>
        <authorList>
            <consortium name="The Broad Institute Genomics Platform"/>
            <consortium name="The Broad Institute Genome Sequencing Center for Infectious Disease"/>
            <person name="Wu L."/>
            <person name="Ma J."/>
        </authorList>
    </citation>
    <scope>NUCLEOTIDE SEQUENCE [LARGE SCALE GENOMIC DNA]</scope>
    <source>
        <strain evidence="3">CGMCC 1.15197</strain>
    </source>
</reference>
<proteinExistence type="predicted"/>
<gene>
    <name evidence="2" type="ORF">GCM10011383_38860</name>
</gene>